<dbReference type="EMBL" id="CAFAAI010000163">
    <property type="protein sequence ID" value="CAB4800523.1"/>
    <property type="molecule type" value="Genomic_DNA"/>
</dbReference>
<sequence>MSDNSLAQTLIVMPWHDPVVEAVGYDARGPYVELFWLGILGPTATWVLRRLVMGLDAYPDGYELDLGETANALGLSLTAGAHSPFGKAMNRCVMFGMMHQVPDGVAVRRQLPPLSMRHLRKLPTHLQAAHVEWVSRMPYQLDDSWERALALAETMARTGDETHQIERQLLSIGITPRMAHDAAQHWWQQGVEPAAAPMTTQDRADTVQP</sequence>
<gene>
    <name evidence="1" type="ORF">UFOPK2992_00996</name>
</gene>
<protein>
    <submittedName>
        <fullName evidence="1">Unannotated protein</fullName>
    </submittedName>
</protein>
<name>A0A6J6XXF0_9ZZZZ</name>
<accession>A0A6J6XXF0</accession>
<organism evidence="1">
    <name type="scientific">freshwater metagenome</name>
    <dbReference type="NCBI Taxonomy" id="449393"/>
    <lineage>
        <taxon>unclassified sequences</taxon>
        <taxon>metagenomes</taxon>
        <taxon>ecological metagenomes</taxon>
    </lineage>
</organism>
<proteinExistence type="predicted"/>
<evidence type="ECO:0000313" key="1">
    <source>
        <dbReference type="EMBL" id="CAB4800523.1"/>
    </source>
</evidence>
<reference evidence="1" key="1">
    <citation type="submission" date="2020-05" db="EMBL/GenBank/DDBJ databases">
        <authorList>
            <person name="Chiriac C."/>
            <person name="Salcher M."/>
            <person name="Ghai R."/>
            <person name="Kavagutti S V."/>
        </authorList>
    </citation>
    <scope>NUCLEOTIDE SEQUENCE</scope>
</reference>
<dbReference type="AlphaFoldDB" id="A0A6J6XXF0"/>